<dbReference type="AlphaFoldDB" id="A0A5J4N445"/>
<dbReference type="Proteomes" id="UP000324629">
    <property type="component" value="Unassembled WGS sequence"/>
</dbReference>
<feature type="non-terminal residue" evidence="1">
    <location>
        <position position="1"/>
    </location>
</feature>
<sequence length="256" mass="27577">PKSPTKITPITTNPVVLEKPIPTTTSTGVTSTVPACNTVITTTSNTTQLTRPILGAQSLEDTRKLLALSEGHKRSHHRIPAFTFPTVNPTSTTAPFVFIAPPAGPHAGVGLGPLQYQHHPPPHTQAWSHPTAVVISRPIQHSSSSSFSLASNQCPSASSMACSNPHHHRHLYHQHHYHQQQQIPAMFTLMGSKSLLLDNLIPMPQRIGPSGAGRCGPAAAVQRTAISYHNHQIVSAQRAPITANHSSNRHCAFHHP</sequence>
<feature type="non-terminal residue" evidence="1">
    <location>
        <position position="256"/>
    </location>
</feature>
<gene>
    <name evidence="1" type="ORF">DEA37_0014437</name>
</gene>
<protein>
    <submittedName>
        <fullName evidence="1">Uncharacterized protein</fullName>
    </submittedName>
</protein>
<keyword evidence="2" id="KW-1185">Reference proteome</keyword>
<organism evidence="1 2">
    <name type="scientific">Paragonimus westermani</name>
    <dbReference type="NCBI Taxonomy" id="34504"/>
    <lineage>
        <taxon>Eukaryota</taxon>
        <taxon>Metazoa</taxon>
        <taxon>Spiralia</taxon>
        <taxon>Lophotrochozoa</taxon>
        <taxon>Platyhelminthes</taxon>
        <taxon>Trematoda</taxon>
        <taxon>Digenea</taxon>
        <taxon>Plagiorchiida</taxon>
        <taxon>Troglotremata</taxon>
        <taxon>Troglotrematidae</taxon>
        <taxon>Paragonimus</taxon>
    </lineage>
</organism>
<dbReference type="EMBL" id="QNGE01012536">
    <property type="protein sequence ID" value="KAA3670227.1"/>
    <property type="molecule type" value="Genomic_DNA"/>
</dbReference>
<evidence type="ECO:0000313" key="1">
    <source>
        <dbReference type="EMBL" id="KAA3670227.1"/>
    </source>
</evidence>
<proteinExistence type="predicted"/>
<reference evidence="1 2" key="1">
    <citation type="journal article" date="2019" name="Gigascience">
        <title>Whole-genome sequence of the oriental lung fluke Paragonimus westermani.</title>
        <authorList>
            <person name="Oey H."/>
            <person name="Zakrzewski M."/>
            <person name="Narain K."/>
            <person name="Devi K.R."/>
            <person name="Agatsuma T."/>
            <person name="Nawaratna S."/>
            <person name="Gobert G.N."/>
            <person name="Jones M.K."/>
            <person name="Ragan M.A."/>
            <person name="McManus D.P."/>
            <person name="Krause L."/>
        </authorList>
    </citation>
    <scope>NUCLEOTIDE SEQUENCE [LARGE SCALE GENOMIC DNA]</scope>
    <source>
        <strain evidence="1 2">IND2009</strain>
    </source>
</reference>
<name>A0A5J4N445_9TREM</name>
<accession>A0A5J4N445</accession>
<evidence type="ECO:0000313" key="2">
    <source>
        <dbReference type="Proteomes" id="UP000324629"/>
    </source>
</evidence>
<comment type="caution">
    <text evidence="1">The sequence shown here is derived from an EMBL/GenBank/DDBJ whole genome shotgun (WGS) entry which is preliminary data.</text>
</comment>